<dbReference type="RefSeq" id="WP_229807615.1">
    <property type="nucleotide sequence ID" value="NZ_BMZB01000001.1"/>
</dbReference>
<accession>A0A918Q1Q5</accession>
<comment type="subcellular location">
    <subcellularLocation>
        <location evidence="1 6">Cell membrane</location>
        <topology evidence="1 6">Multi-pass membrane protein</topology>
    </subcellularLocation>
</comment>
<evidence type="ECO:0000256" key="1">
    <source>
        <dbReference type="ARBA" id="ARBA00004651"/>
    </source>
</evidence>
<feature type="transmembrane region" description="Helical" evidence="6">
    <location>
        <begin position="178"/>
        <end position="203"/>
    </location>
</feature>
<dbReference type="Proteomes" id="UP000662572">
    <property type="component" value="Unassembled WGS sequence"/>
</dbReference>
<dbReference type="InterPro" id="IPR032816">
    <property type="entry name" value="VTT_dom"/>
</dbReference>
<evidence type="ECO:0000313" key="8">
    <source>
        <dbReference type="EMBL" id="GGZ30226.1"/>
    </source>
</evidence>
<protein>
    <recommendedName>
        <fullName evidence="6">TVP38/TMEM64 family membrane protein</fullName>
    </recommendedName>
</protein>
<dbReference type="InterPro" id="IPR015414">
    <property type="entry name" value="TMEM64"/>
</dbReference>
<gene>
    <name evidence="8" type="ORF">GCM10011273_15570</name>
</gene>
<feature type="transmembrane region" description="Helical" evidence="6">
    <location>
        <begin position="215"/>
        <end position="236"/>
    </location>
</feature>
<comment type="similarity">
    <text evidence="6">Belongs to the TVP38/TMEM64 family.</text>
</comment>
<evidence type="ECO:0000256" key="3">
    <source>
        <dbReference type="ARBA" id="ARBA00022692"/>
    </source>
</evidence>
<keyword evidence="9" id="KW-1185">Reference proteome</keyword>
<feature type="transmembrane region" description="Helical" evidence="6">
    <location>
        <begin position="68"/>
        <end position="98"/>
    </location>
</feature>
<reference evidence="8" key="1">
    <citation type="journal article" date="2014" name="Int. J. Syst. Evol. Microbiol.">
        <title>Complete genome sequence of Corynebacterium casei LMG S-19264T (=DSM 44701T), isolated from a smear-ripened cheese.</title>
        <authorList>
            <consortium name="US DOE Joint Genome Institute (JGI-PGF)"/>
            <person name="Walter F."/>
            <person name="Albersmeier A."/>
            <person name="Kalinowski J."/>
            <person name="Ruckert C."/>
        </authorList>
    </citation>
    <scope>NUCLEOTIDE SEQUENCE</scope>
    <source>
        <strain evidence="8">KCTC 32296</strain>
    </source>
</reference>
<feature type="transmembrane region" description="Helical" evidence="6">
    <location>
        <begin position="104"/>
        <end position="122"/>
    </location>
</feature>
<evidence type="ECO:0000259" key="7">
    <source>
        <dbReference type="Pfam" id="PF09335"/>
    </source>
</evidence>
<dbReference type="AlphaFoldDB" id="A0A918Q1Q5"/>
<organism evidence="8 9">
    <name type="scientific">Asticcacaulis endophyticus</name>
    <dbReference type="NCBI Taxonomy" id="1395890"/>
    <lineage>
        <taxon>Bacteria</taxon>
        <taxon>Pseudomonadati</taxon>
        <taxon>Pseudomonadota</taxon>
        <taxon>Alphaproteobacteria</taxon>
        <taxon>Caulobacterales</taxon>
        <taxon>Caulobacteraceae</taxon>
        <taxon>Asticcacaulis</taxon>
    </lineage>
</organism>
<keyword evidence="3 6" id="KW-0812">Transmembrane</keyword>
<comment type="caution">
    <text evidence="8">The sequence shown here is derived from an EMBL/GenBank/DDBJ whole genome shotgun (WGS) entry which is preliminary data.</text>
</comment>
<dbReference type="GO" id="GO:0005886">
    <property type="term" value="C:plasma membrane"/>
    <property type="evidence" value="ECO:0007669"/>
    <property type="project" value="UniProtKB-SubCell"/>
</dbReference>
<dbReference type="PANTHER" id="PTHR12677:SF59">
    <property type="entry name" value="GOLGI APPARATUS MEMBRANE PROTEIN TVP38-RELATED"/>
    <property type="match status" value="1"/>
</dbReference>
<evidence type="ECO:0000256" key="2">
    <source>
        <dbReference type="ARBA" id="ARBA00022475"/>
    </source>
</evidence>
<keyword evidence="2 6" id="KW-1003">Cell membrane</keyword>
<dbReference type="EMBL" id="BMZB01000001">
    <property type="protein sequence ID" value="GGZ30226.1"/>
    <property type="molecule type" value="Genomic_DNA"/>
</dbReference>
<evidence type="ECO:0000256" key="6">
    <source>
        <dbReference type="RuleBase" id="RU366058"/>
    </source>
</evidence>
<reference evidence="8" key="2">
    <citation type="submission" date="2020-09" db="EMBL/GenBank/DDBJ databases">
        <authorList>
            <person name="Sun Q."/>
            <person name="Kim S."/>
        </authorList>
    </citation>
    <scope>NUCLEOTIDE SEQUENCE</scope>
    <source>
        <strain evidence="8">KCTC 32296</strain>
    </source>
</reference>
<sequence length="248" mass="26996">MVQSLKALWDNVWSFLTNMDSKVMRAVWVTLALFACVGLVFMIGKTDIGHELTHELEAWMAHYSKSPWAVFIVIAVFTISAFIAAPQFVLIAACVVAFGPWLGFAYSWVATIVSAAVTFYAGRFIGADTLAKIEGKRMQRLSEYIGRNSFSASFIVRNVPSAPFIIVNMAFGVSKARFSGFILGCALGSIPKTALVALFGSSFSRLTSGGDWKGAALIAVIGLAWMALMIFARTLIEKWRENGRGPAS</sequence>
<feature type="transmembrane region" description="Helical" evidence="6">
    <location>
        <begin position="26"/>
        <end position="44"/>
    </location>
</feature>
<keyword evidence="4 6" id="KW-1133">Transmembrane helix</keyword>
<evidence type="ECO:0000256" key="5">
    <source>
        <dbReference type="ARBA" id="ARBA00023136"/>
    </source>
</evidence>
<proteinExistence type="inferred from homology"/>
<dbReference type="Pfam" id="PF09335">
    <property type="entry name" value="VTT_dom"/>
    <property type="match status" value="1"/>
</dbReference>
<dbReference type="PANTHER" id="PTHR12677">
    <property type="entry name" value="GOLGI APPARATUS MEMBRANE PROTEIN TVP38-RELATED"/>
    <property type="match status" value="1"/>
</dbReference>
<name>A0A918Q1Q5_9CAUL</name>
<evidence type="ECO:0000313" key="9">
    <source>
        <dbReference type="Proteomes" id="UP000662572"/>
    </source>
</evidence>
<keyword evidence="5 6" id="KW-0472">Membrane</keyword>
<evidence type="ECO:0000256" key="4">
    <source>
        <dbReference type="ARBA" id="ARBA00022989"/>
    </source>
</evidence>
<feature type="domain" description="VTT" evidence="7">
    <location>
        <begin position="86"/>
        <end position="201"/>
    </location>
</feature>